<evidence type="ECO:0000313" key="6">
    <source>
        <dbReference type="Proteomes" id="UP000789901"/>
    </source>
</evidence>
<protein>
    <submittedName>
        <fullName evidence="5">19902_t:CDS:1</fullName>
    </submittedName>
</protein>
<name>A0ABN7XNX1_GIGMA</name>
<evidence type="ECO:0000256" key="1">
    <source>
        <dbReference type="ARBA" id="ARBA00022723"/>
    </source>
</evidence>
<dbReference type="Proteomes" id="UP000789901">
    <property type="component" value="Unassembled WGS sequence"/>
</dbReference>
<accession>A0ABN7XNX1</accession>
<evidence type="ECO:0000256" key="3">
    <source>
        <dbReference type="ARBA" id="ARBA00022833"/>
    </source>
</evidence>
<feature type="non-terminal residue" evidence="5">
    <location>
        <position position="47"/>
    </location>
</feature>
<evidence type="ECO:0000259" key="4">
    <source>
        <dbReference type="Pfam" id="PF04500"/>
    </source>
</evidence>
<keyword evidence="2" id="KW-0863">Zinc-finger</keyword>
<dbReference type="Pfam" id="PF04500">
    <property type="entry name" value="FLYWCH"/>
    <property type="match status" value="1"/>
</dbReference>
<keyword evidence="1" id="KW-0479">Metal-binding</keyword>
<dbReference type="Gene3D" id="2.20.25.240">
    <property type="match status" value="1"/>
</dbReference>
<evidence type="ECO:0000313" key="5">
    <source>
        <dbReference type="EMBL" id="CAG8855629.1"/>
    </source>
</evidence>
<gene>
    <name evidence="5" type="ORF">GMARGA_LOCUS44450</name>
</gene>
<dbReference type="EMBL" id="CAJVQB010151437">
    <property type="protein sequence ID" value="CAG8855629.1"/>
    <property type="molecule type" value="Genomic_DNA"/>
</dbReference>
<reference evidence="5 6" key="1">
    <citation type="submission" date="2021-06" db="EMBL/GenBank/DDBJ databases">
        <authorList>
            <person name="Kallberg Y."/>
            <person name="Tangrot J."/>
            <person name="Rosling A."/>
        </authorList>
    </citation>
    <scope>NUCLEOTIDE SEQUENCE [LARGE SCALE GENOMIC DNA]</scope>
    <source>
        <strain evidence="5 6">120-4 pot B 10/14</strain>
    </source>
</reference>
<keyword evidence="3" id="KW-0862">Zinc</keyword>
<organism evidence="5 6">
    <name type="scientific">Gigaspora margarita</name>
    <dbReference type="NCBI Taxonomy" id="4874"/>
    <lineage>
        <taxon>Eukaryota</taxon>
        <taxon>Fungi</taxon>
        <taxon>Fungi incertae sedis</taxon>
        <taxon>Mucoromycota</taxon>
        <taxon>Glomeromycotina</taxon>
        <taxon>Glomeromycetes</taxon>
        <taxon>Diversisporales</taxon>
        <taxon>Gigasporaceae</taxon>
        <taxon>Gigaspora</taxon>
    </lineage>
</organism>
<dbReference type="InterPro" id="IPR007588">
    <property type="entry name" value="Znf_FLYWCH"/>
</dbReference>
<sequence length="47" mass="5711">MDEICEIVPSQKGMDKINVRGFLMVKDKYREDTYYWCCEKRKSLECK</sequence>
<keyword evidence="6" id="KW-1185">Reference proteome</keyword>
<feature type="domain" description="FLYWCH-type" evidence="4">
    <location>
        <begin position="8"/>
        <end position="47"/>
    </location>
</feature>
<comment type="caution">
    <text evidence="5">The sequence shown here is derived from an EMBL/GenBank/DDBJ whole genome shotgun (WGS) entry which is preliminary data.</text>
</comment>
<evidence type="ECO:0000256" key="2">
    <source>
        <dbReference type="ARBA" id="ARBA00022771"/>
    </source>
</evidence>
<proteinExistence type="predicted"/>